<protein>
    <submittedName>
        <fullName evidence="1">Uncharacterized protein</fullName>
    </submittedName>
</protein>
<organism evidence="1 2">
    <name type="scientific">Culex pipiens pipiens</name>
    <name type="common">Northern house mosquito</name>
    <dbReference type="NCBI Taxonomy" id="38569"/>
    <lineage>
        <taxon>Eukaryota</taxon>
        <taxon>Metazoa</taxon>
        <taxon>Ecdysozoa</taxon>
        <taxon>Arthropoda</taxon>
        <taxon>Hexapoda</taxon>
        <taxon>Insecta</taxon>
        <taxon>Pterygota</taxon>
        <taxon>Neoptera</taxon>
        <taxon>Endopterygota</taxon>
        <taxon>Diptera</taxon>
        <taxon>Nematocera</taxon>
        <taxon>Culicoidea</taxon>
        <taxon>Culicidae</taxon>
        <taxon>Culicinae</taxon>
        <taxon>Culicini</taxon>
        <taxon>Culex</taxon>
        <taxon>Culex</taxon>
    </lineage>
</organism>
<keyword evidence="2" id="KW-1185">Reference proteome</keyword>
<dbReference type="EMBL" id="JBEHCU010013581">
    <property type="protein sequence ID" value="KAL1374193.1"/>
    <property type="molecule type" value="Genomic_DNA"/>
</dbReference>
<accession>A0ABD1CCV9</accession>
<name>A0ABD1CCV9_CULPP</name>
<evidence type="ECO:0000313" key="1">
    <source>
        <dbReference type="EMBL" id="KAL1374193.1"/>
    </source>
</evidence>
<dbReference type="Proteomes" id="UP001562425">
    <property type="component" value="Unassembled WGS sequence"/>
</dbReference>
<comment type="caution">
    <text evidence="1">The sequence shown here is derived from an EMBL/GenBank/DDBJ whole genome shotgun (WGS) entry which is preliminary data.</text>
</comment>
<evidence type="ECO:0000313" key="2">
    <source>
        <dbReference type="Proteomes" id="UP001562425"/>
    </source>
</evidence>
<dbReference type="AlphaFoldDB" id="A0ABD1CCV9"/>
<proteinExistence type="predicted"/>
<sequence length="77" mass="8275">MSNTQPTPSTSYASVVNSGSSTNTLQIKVVPDNPKIESLSNSESVAKAIVIEPKIVVLCWANSTFGWAKSEEDTEIF</sequence>
<gene>
    <name evidence="1" type="ORF">pipiens_004968</name>
</gene>
<reference evidence="1 2" key="1">
    <citation type="submission" date="2024-05" db="EMBL/GenBank/DDBJ databases">
        <title>Culex pipiens pipiens assembly and annotation.</title>
        <authorList>
            <person name="Alout H."/>
            <person name="Durand T."/>
        </authorList>
    </citation>
    <scope>NUCLEOTIDE SEQUENCE [LARGE SCALE GENOMIC DNA]</scope>
    <source>
        <strain evidence="1">HA-2024</strain>
        <tissue evidence="1">Whole body</tissue>
    </source>
</reference>